<sequence length="201" mass="22113">MTIPLDRRSALKARHRQAILDAAAALIGEGVRFSVDQLADRADVSRRTIFNHFVSVDDVVTTVCTEMLGQAIRGFRDTFTAGGRPSMFDDIAEALRATDVPSIIGFIWHALGGFTPDDPRPNQIFLATFSRTADEVARDLAVRYPEVDPLDAAVLVSSLMNGVVVVAKHWIAATDAATDDRSRELWNHSLDRMISTVRTGY</sequence>
<evidence type="ECO:0000256" key="1">
    <source>
        <dbReference type="ARBA" id="ARBA00023015"/>
    </source>
</evidence>
<organism evidence="6 7">
    <name type="scientific">Actinoplanes derwentensis</name>
    <dbReference type="NCBI Taxonomy" id="113562"/>
    <lineage>
        <taxon>Bacteria</taxon>
        <taxon>Bacillati</taxon>
        <taxon>Actinomycetota</taxon>
        <taxon>Actinomycetes</taxon>
        <taxon>Micromonosporales</taxon>
        <taxon>Micromonosporaceae</taxon>
        <taxon>Actinoplanes</taxon>
    </lineage>
</organism>
<dbReference type="EMBL" id="LT629758">
    <property type="protein sequence ID" value="SDT28624.1"/>
    <property type="molecule type" value="Genomic_DNA"/>
</dbReference>
<reference evidence="6 7" key="1">
    <citation type="submission" date="2016-10" db="EMBL/GenBank/DDBJ databases">
        <authorList>
            <person name="de Groot N.N."/>
        </authorList>
    </citation>
    <scope>NUCLEOTIDE SEQUENCE [LARGE SCALE GENOMIC DNA]</scope>
    <source>
        <strain evidence="6 7">DSM 43941</strain>
    </source>
</reference>
<gene>
    <name evidence="6" type="ORF">SAMN04489716_3136</name>
</gene>
<dbReference type="Pfam" id="PF00440">
    <property type="entry name" value="TetR_N"/>
    <property type="match status" value="1"/>
</dbReference>
<dbReference type="Gene3D" id="1.10.357.10">
    <property type="entry name" value="Tetracycline Repressor, domain 2"/>
    <property type="match status" value="1"/>
</dbReference>
<dbReference type="RefSeq" id="WP_092545318.1">
    <property type="nucleotide sequence ID" value="NZ_BOMJ01000001.1"/>
</dbReference>
<dbReference type="AlphaFoldDB" id="A0A1H1Z4G6"/>
<keyword evidence="7" id="KW-1185">Reference proteome</keyword>
<dbReference type="Proteomes" id="UP000198688">
    <property type="component" value="Chromosome I"/>
</dbReference>
<protein>
    <submittedName>
        <fullName evidence="6">DNA-binding transcriptional regulator, AcrR family</fullName>
    </submittedName>
</protein>
<dbReference type="STRING" id="113562.SAMN04489716_3136"/>
<keyword evidence="1" id="KW-0805">Transcription regulation</keyword>
<accession>A0A1H1Z4G6</accession>
<evidence type="ECO:0000259" key="5">
    <source>
        <dbReference type="PROSITE" id="PS50977"/>
    </source>
</evidence>
<dbReference type="SUPFAM" id="SSF46689">
    <property type="entry name" value="Homeodomain-like"/>
    <property type="match status" value="1"/>
</dbReference>
<dbReference type="PANTHER" id="PTHR30055">
    <property type="entry name" value="HTH-TYPE TRANSCRIPTIONAL REGULATOR RUTR"/>
    <property type="match status" value="1"/>
</dbReference>
<dbReference type="InterPro" id="IPR009057">
    <property type="entry name" value="Homeodomain-like_sf"/>
</dbReference>
<dbReference type="InterPro" id="IPR050109">
    <property type="entry name" value="HTH-type_TetR-like_transc_reg"/>
</dbReference>
<proteinExistence type="predicted"/>
<dbReference type="GO" id="GO:0000976">
    <property type="term" value="F:transcription cis-regulatory region binding"/>
    <property type="evidence" value="ECO:0007669"/>
    <property type="project" value="TreeGrafter"/>
</dbReference>
<dbReference type="GO" id="GO:0003700">
    <property type="term" value="F:DNA-binding transcription factor activity"/>
    <property type="evidence" value="ECO:0007669"/>
    <property type="project" value="TreeGrafter"/>
</dbReference>
<keyword evidence="2 4" id="KW-0238">DNA-binding</keyword>
<evidence type="ECO:0000256" key="4">
    <source>
        <dbReference type="PROSITE-ProRule" id="PRU00335"/>
    </source>
</evidence>
<feature type="domain" description="HTH tetR-type" evidence="5">
    <location>
        <begin position="13"/>
        <end position="71"/>
    </location>
</feature>
<name>A0A1H1Z4G6_9ACTN</name>
<evidence type="ECO:0000313" key="6">
    <source>
        <dbReference type="EMBL" id="SDT28624.1"/>
    </source>
</evidence>
<evidence type="ECO:0000313" key="7">
    <source>
        <dbReference type="Proteomes" id="UP000198688"/>
    </source>
</evidence>
<evidence type="ECO:0000256" key="2">
    <source>
        <dbReference type="ARBA" id="ARBA00023125"/>
    </source>
</evidence>
<dbReference type="PROSITE" id="PS50977">
    <property type="entry name" value="HTH_TETR_2"/>
    <property type="match status" value="1"/>
</dbReference>
<dbReference type="OrthoDB" id="8688418at2"/>
<evidence type="ECO:0000256" key="3">
    <source>
        <dbReference type="ARBA" id="ARBA00023163"/>
    </source>
</evidence>
<dbReference type="InterPro" id="IPR001647">
    <property type="entry name" value="HTH_TetR"/>
</dbReference>
<feature type="DNA-binding region" description="H-T-H motif" evidence="4">
    <location>
        <begin position="34"/>
        <end position="53"/>
    </location>
</feature>
<keyword evidence="3" id="KW-0804">Transcription</keyword>
<dbReference type="PANTHER" id="PTHR30055:SF234">
    <property type="entry name" value="HTH-TYPE TRANSCRIPTIONAL REGULATOR BETI"/>
    <property type="match status" value="1"/>
</dbReference>